<evidence type="ECO:0000256" key="3">
    <source>
        <dbReference type="ARBA" id="ARBA00023295"/>
    </source>
</evidence>
<keyword evidence="3" id="KW-0326">Glycosidase</keyword>
<dbReference type="InterPro" id="IPR015883">
    <property type="entry name" value="Glyco_hydro_20_cat"/>
</dbReference>
<evidence type="ECO:0000259" key="4">
    <source>
        <dbReference type="Pfam" id="PF00728"/>
    </source>
</evidence>
<dbReference type="Gene3D" id="3.20.20.80">
    <property type="entry name" value="Glycosidases"/>
    <property type="match status" value="1"/>
</dbReference>
<dbReference type="InterPro" id="IPR038901">
    <property type="entry name" value="HEXDC-like"/>
</dbReference>
<sequence>MIAFIPQVKQLSFLPGDSFHLPQEPRVTLMMERADPRLELHCRRLFPGLVFSEKLGGEGYAIRIDSVDRDQEDSAARQDHAGIMEETARLLSGKREGYHLQADGTGIIIQALDSAGLFYGLQTLLQLVELYEAIPAVEIVDWPDTALRCMNYDLRQTYSKPELLHAYLADAARYKINSVLIEYEDKFPFEAYPDLAHPKHAIEAEQLEQLKQTAFLYFIEIIPLQQSFGHLEYVLRHENYKHLRETEKSTGELCPSKPESFELIKGLLGEIMDRHPDSRYIHLGCDEVYSLCECPDCQERFEGVRERAFISFLNLLIDHAASRGKTPIFWHDMLDKCPLEELQHLDKRSVAMIWIYNGRNIDAEVSALTAKFRELGIRVMGAPAVRSFDGAEHQNYPVIANRVDNLLQWNKTADKLGIDCSVATNWTGPFSLGVPYGVFETTWYPMLLHADLCWNRGSDTDTFIDRFLHQFHGISPEVGHGKLGHYRIEDYYDIIWKLMDEVRKNREYAELIEIMHSFEEATDRSRTIHKYVYRWELYPGDQAEWRSLLNNYQRNRRGREAVRPRMQTVLERFQPADMAEHFVRSRFYLHDYLERTMYQEMGLNLDE</sequence>
<dbReference type="Pfam" id="PF02838">
    <property type="entry name" value="Glyco_hydro_20b"/>
    <property type="match status" value="1"/>
</dbReference>
<evidence type="ECO:0000313" key="6">
    <source>
        <dbReference type="EMBL" id="MEK8126697.1"/>
    </source>
</evidence>
<evidence type="ECO:0000256" key="1">
    <source>
        <dbReference type="ARBA" id="ARBA00006285"/>
    </source>
</evidence>
<keyword evidence="7" id="KW-1185">Reference proteome</keyword>
<gene>
    <name evidence="6" type="ORF">WMW72_02115</name>
</gene>
<dbReference type="PANTHER" id="PTHR21040">
    <property type="entry name" value="BCDNA.GH04120"/>
    <property type="match status" value="1"/>
</dbReference>
<dbReference type="InterPro" id="IPR025705">
    <property type="entry name" value="Beta_hexosaminidase_sua/sub"/>
</dbReference>
<reference evidence="6 7" key="1">
    <citation type="submission" date="2024-04" db="EMBL/GenBank/DDBJ databases">
        <title>draft genome sequnece of Paenibacillus filicis.</title>
        <authorList>
            <person name="Kim D.-U."/>
        </authorList>
    </citation>
    <scope>NUCLEOTIDE SEQUENCE [LARGE SCALE GENOMIC DNA]</scope>
    <source>
        <strain evidence="6 7">KACC14197</strain>
    </source>
</reference>
<dbReference type="SUPFAM" id="SSF55545">
    <property type="entry name" value="beta-N-acetylhexosaminidase-like domain"/>
    <property type="match status" value="1"/>
</dbReference>
<evidence type="ECO:0000256" key="2">
    <source>
        <dbReference type="ARBA" id="ARBA00022801"/>
    </source>
</evidence>
<proteinExistence type="inferred from homology"/>
<dbReference type="RefSeq" id="WP_341413749.1">
    <property type="nucleotide sequence ID" value="NZ_JBBPCC010000001.1"/>
</dbReference>
<dbReference type="Proteomes" id="UP001469365">
    <property type="component" value="Unassembled WGS sequence"/>
</dbReference>
<dbReference type="InterPro" id="IPR029018">
    <property type="entry name" value="Hex-like_dom2"/>
</dbReference>
<accession>A0ABU9DCW0</accession>
<dbReference type="Gene3D" id="3.30.379.10">
    <property type="entry name" value="Chitobiase/beta-hexosaminidase domain 2-like"/>
    <property type="match status" value="1"/>
</dbReference>
<dbReference type="InterPro" id="IPR015882">
    <property type="entry name" value="HEX_bac_N"/>
</dbReference>
<dbReference type="PRINTS" id="PR00738">
    <property type="entry name" value="GLHYDRLASE20"/>
</dbReference>
<protein>
    <submittedName>
        <fullName evidence="6">DUF4838 domain-containing protein</fullName>
    </submittedName>
</protein>
<dbReference type="SUPFAM" id="SSF51445">
    <property type="entry name" value="(Trans)glycosidases"/>
    <property type="match status" value="1"/>
</dbReference>
<comment type="similarity">
    <text evidence="1">Belongs to the glycosyl hydrolase 20 family.</text>
</comment>
<organism evidence="6 7">
    <name type="scientific">Paenibacillus filicis</name>
    <dbReference type="NCBI Taxonomy" id="669464"/>
    <lineage>
        <taxon>Bacteria</taxon>
        <taxon>Bacillati</taxon>
        <taxon>Bacillota</taxon>
        <taxon>Bacilli</taxon>
        <taxon>Bacillales</taxon>
        <taxon>Paenibacillaceae</taxon>
        <taxon>Paenibacillus</taxon>
    </lineage>
</organism>
<evidence type="ECO:0000259" key="5">
    <source>
        <dbReference type="Pfam" id="PF02838"/>
    </source>
</evidence>
<comment type="caution">
    <text evidence="6">The sequence shown here is derived from an EMBL/GenBank/DDBJ whole genome shotgun (WGS) entry which is preliminary data.</text>
</comment>
<dbReference type="PANTHER" id="PTHR21040:SF8">
    <property type="entry name" value="BCDNA.GH04120"/>
    <property type="match status" value="1"/>
</dbReference>
<dbReference type="InterPro" id="IPR017853">
    <property type="entry name" value="GH"/>
</dbReference>
<evidence type="ECO:0000313" key="7">
    <source>
        <dbReference type="Proteomes" id="UP001469365"/>
    </source>
</evidence>
<dbReference type="Pfam" id="PF00728">
    <property type="entry name" value="Glyco_hydro_20"/>
    <property type="match status" value="1"/>
</dbReference>
<keyword evidence="2" id="KW-0378">Hydrolase</keyword>
<feature type="domain" description="Glycoside hydrolase family 20 catalytic" evidence="4">
    <location>
        <begin position="206"/>
        <end position="358"/>
    </location>
</feature>
<feature type="domain" description="Beta-hexosaminidase bacterial type N-terminal" evidence="5">
    <location>
        <begin position="5"/>
        <end position="142"/>
    </location>
</feature>
<dbReference type="EMBL" id="JBBPCC010000001">
    <property type="protein sequence ID" value="MEK8126697.1"/>
    <property type="molecule type" value="Genomic_DNA"/>
</dbReference>
<name>A0ABU9DCW0_9BACL</name>